<gene>
    <name evidence="2" type="ORF">JA1_0049</name>
</gene>
<keyword evidence="1" id="KW-1133">Transmembrane helix</keyword>
<dbReference type="RefSeq" id="YP_008126812.1">
    <property type="nucleotide sequence ID" value="NC_021540.1"/>
</dbReference>
<keyword evidence="1" id="KW-0812">Transmembrane</keyword>
<protein>
    <submittedName>
        <fullName evidence="2">Uncharacterized protein</fullName>
    </submittedName>
</protein>
<evidence type="ECO:0000256" key="1">
    <source>
        <dbReference type="SAM" id="Phobius"/>
    </source>
</evidence>
<dbReference type="GeneID" id="16194920"/>
<evidence type="ECO:0000313" key="3">
    <source>
        <dbReference type="Proteomes" id="UP000014320"/>
    </source>
</evidence>
<dbReference type="Proteomes" id="UP000014320">
    <property type="component" value="Segment"/>
</dbReference>
<organism evidence="2 3">
    <name type="scientific">Vibrio phage JA-1</name>
    <dbReference type="NCBI Taxonomy" id="1283071"/>
    <lineage>
        <taxon>Viruses</taxon>
        <taxon>Duplodnaviria</taxon>
        <taxon>Heunggongvirae</taxon>
        <taxon>Uroviricota</taxon>
        <taxon>Caudoviricetes</taxon>
        <taxon>Schitoviridae</taxon>
        <taxon>Pacinivirus</taxon>
        <taxon>Pacinivirus VCO139</taxon>
    </lineage>
</organism>
<dbReference type="KEGG" id="vg:16194920"/>
<proteinExistence type="predicted"/>
<name>R9R4R8_9CAUD</name>
<feature type="transmembrane region" description="Helical" evidence="1">
    <location>
        <begin position="25"/>
        <end position="43"/>
    </location>
</feature>
<reference evidence="2 3" key="1">
    <citation type="journal article" date="2013" name="Virol. J.">
        <title>Whole genome sequencing and comparative genomic analyses of two Vibrio cholerae O139 Bengal-specific Podoviruses to other N4-like phages reveal extensive genetic diversity.</title>
        <authorList>
            <person name="Fouts D.E."/>
            <person name="Klumpp J."/>
            <person name="Bishop-Lilly K.A."/>
            <person name="Rajavel M."/>
            <person name="Willner K.M."/>
            <person name="Butani A."/>
            <person name="Henry M."/>
            <person name="Biswas B."/>
            <person name="Li M."/>
            <person name="Albert M.J."/>
            <person name="Loessner M.J."/>
            <person name="Calendar R."/>
            <person name="Sozhamannan S."/>
        </authorList>
    </citation>
    <scope>NUCLEOTIDE SEQUENCE [LARGE SCALE GENOMIC DNA]</scope>
</reference>
<keyword evidence="1" id="KW-0472">Membrane</keyword>
<dbReference type="EMBL" id="KC438282">
    <property type="protein sequence ID" value="AGI61801.1"/>
    <property type="molecule type" value="Genomic_DNA"/>
</dbReference>
<dbReference type="OrthoDB" id="33664at10239"/>
<evidence type="ECO:0000313" key="2">
    <source>
        <dbReference type="EMBL" id="AGI61801.1"/>
    </source>
</evidence>
<accession>R9R4R8</accession>
<sequence length="95" mass="10583">MLTPEQESKILRATKLIISSGTNTLVKYFIIGLVIVQIATLALNQLRIGFDSTDGEKRSGMALRIDYGTGCHYLESSRGNLIQRFNPDGTQYCEK</sequence>